<comment type="caution">
    <text evidence="11">The sequence shown here is derived from an EMBL/GenBank/DDBJ whole genome shotgun (WGS) entry which is preliminary data.</text>
</comment>
<evidence type="ECO:0000313" key="11">
    <source>
        <dbReference type="EMBL" id="TNJ28069.1"/>
    </source>
</evidence>
<dbReference type="EMBL" id="VDLU01000002">
    <property type="protein sequence ID" value="TNJ28069.1"/>
    <property type="molecule type" value="Genomic_DNA"/>
</dbReference>
<evidence type="ECO:0000256" key="5">
    <source>
        <dbReference type="ARBA" id="ARBA00022840"/>
    </source>
</evidence>
<evidence type="ECO:0000256" key="3">
    <source>
        <dbReference type="ARBA" id="ARBA00022801"/>
    </source>
</evidence>
<gene>
    <name evidence="11" type="ORF">GMRT_10012</name>
</gene>
<evidence type="ECO:0000256" key="8">
    <source>
        <dbReference type="ARBA" id="ARBA00047984"/>
    </source>
</evidence>
<dbReference type="SMART" id="SM00490">
    <property type="entry name" value="HELICc"/>
    <property type="match status" value="1"/>
</dbReference>
<reference evidence="11 12" key="1">
    <citation type="submission" date="2019-05" db="EMBL/GenBank/DDBJ databases">
        <title>The compact genome of Giardia muris reveals important steps in the evolution of intestinal protozoan parasites.</title>
        <authorList>
            <person name="Xu F."/>
            <person name="Jimenez-Gonzalez A."/>
            <person name="Einarsson E."/>
            <person name="Astvaldsson A."/>
            <person name="Peirasmaki D."/>
            <person name="Eckmann L."/>
            <person name="Andersson J.O."/>
            <person name="Svard S.G."/>
            <person name="Jerlstrom-Hultqvist J."/>
        </authorList>
    </citation>
    <scope>NUCLEOTIDE SEQUENCE [LARGE SCALE GENOMIC DNA]</scope>
    <source>
        <strain evidence="11 12">Roberts-Thomson</strain>
    </source>
</reference>
<dbReference type="AlphaFoldDB" id="A0A4Z1T6A6"/>
<dbReference type="EC" id="3.6.4.13" evidence="1"/>
<dbReference type="InterPro" id="IPR027417">
    <property type="entry name" value="P-loop_NTPase"/>
</dbReference>
<keyword evidence="12" id="KW-1185">Reference proteome</keyword>
<keyword evidence="6" id="KW-0694">RNA-binding</keyword>
<dbReference type="InterPro" id="IPR014001">
    <property type="entry name" value="Helicase_ATP-bd"/>
</dbReference>
<dbReference type="Pfam" id="PF00270">
    <property type="entry name" value="DEAD"/>
    <property type="match status" value="1"/>
</dbReference>
<evidence type="ECO:0000313" key="12">
    <source>
        <dbReference type="Proteomes" id="UP000315496"/>
    </source>
</evidence>
<dbReference type="InterPro" id="IPR011545">
    <property type="entry name" value="DEAD/DEAH_box_helicase_dom"/>
</dbReference>
<evidence type="ECO:0000259" key="9">
    <source>
        <dbReference type="PROSITE" id="PS51192"/>
    </source>
</evidence>
<dbReference type="Pfam" id="PF00271">
    <property type="entry name" value="Helicase_C"/>
    <property type="match status" value="1"/>
</dbReference>
<dbReference type="CDD" id="cd18787">
    <property type="entry name" value="SF2_C_DEAD"/>
    <property type="match status" value="1"/>
</dbReference>
<dbReference type="GO" id="GO:0003724">
    <property type="term" value="F:RNA helicase activity"/>
    <property type="evidence" value="ECO:0007669"/>
    <property type="project" value="UniProtKB-EC"/>
</dbReference>
<dbReference type="PANTHER" id="PTHR47959">
    <property type="entry name" value="ATP-DEPENDENT RNA HELICASE RHLE-RELATED"/>
    <property type="match status" value="1"/>
</dbReference>
<dbReference type="GO" id="GO:0005829">
    <property type="term" value="C:cytosol"/>
    <property type="evidence" value="ECO:0007669"/>
    <property type="project" value="TreeGrafter"/>
</dbReference>
<dbReference type="GO" id="GO:0003723">
    <property type="term" value="F:RNA binding"/>
    <property type="evidence" value="ECO:0007669"/>
    <property type="project" value="UniProtKB-KW"/>
</dbReference>
<name>A0A4Z1T6A6_GIAMU</name>
<evidence type="ECO:0000259" key="10">
    <source>
        <dbReference type="PROSITE" id="PS51194"/>
    </source>
</evidence>
<dbReference type="SMART" id="SM00487">
    <property type="entry name" value="DEXDc"/>
    <property type="match status" value="1"/>
</dbReference>
<dbReference type="GO" id="GO:0016787">
    <property type="term" value="F:hydrolase activity"/>
    <property type="evidence" value="ECO:0007669"/>
    <property type="project" value="UniProtKB-KW"/>
</dbReference>
<dbReference type="PROSITE" id="PS51194">
    <property type="entry name" value="HELICASE_CTER"/>
    <property type="match status" value="1"/>
</dbReference>
<dbReference type="GO" id="GO:0005524">
    <property type="term" value="F:ATP binding"/>
    <property type="evidence" value="ECO:0007669"/>
    <property type="project" value="UniProtKB-KW"/>
</dbReference>
<evidence type="ECO:0000256" key="6">
    <source>
        <dbReference type="ARBA" id="ARBA00022884"/>
    </source>
</evidence>
<organism evidence="11 12">
    <name type="scientific">Giardia muris</name>
    <dbReference type="NCBI Taxonomy" id="5742"/>
    <lineage>
        <taxon>Eukaryota</taxon>
        <taxon>Metamonada</taxon>
        <taxon>Diplomonadida</taxon>
        <taxon>Hexamitidae</taxon>
        <taxon>Giardiinae</taxon>
        <taxon>Giardia</taxon>
    </lineage>
</organism>
<dbReference type="OrthoDB" id="360161at2759"/>
<feature type="domain" description="Helicase C-terminal" evidence="10">
    <location>
        <begin position="316"/>
        <end position="460"/>
    </location>
</feature>
<accession>A0A4Z1T6A6</accession>
<comment type="catalytic activity">
    <reaction evidence="8">
        <text>ATP + H2O = ADP + phosphate + H(+)</text>
        <dbReference type="Rhea" id="RHEA:13065"/>
        <dbReference type="ChEBI" id="CHEBI:15377"/>
        <dbReference type="ChEBI" id="CHEBI:15378"/>
        <dbReference type="ChEBI" id="CHEBI:30616"/>
        <dbReference type="ChEBI" id="CHEBI:43474"/>
        <dbReference type="ChEBI" id="CHEBI:456216"/>
        <dbReference type="EC" id="3.6.4.13"/>
    </reaction>
</comment>
<evidence type="ECO:0000256" key="4">
    <source>
        <dbReference type="ARBA" id="ARBA00022806"/>
    </source>
</evidence>
<proteinExistence type="inferred from homology"/>
<dbReference type="Gene3D" id="3.40.50.300">
    <property type="entry name" value="P-loop containing nucleotide triphosphate hydrolases"/>
    <property type="match status" value="2"/>
</dbReference>
<dbReference type="Proteomes" id="UP000315496">
    <property type="component" value="Chromosome 2"/>
</dbReference>
<evidence type="ECO:0000256" key="2">
    <source>
        <dbReference type="ARBA" id="ARBA00022741"/>
    </source>
</evidence>
<dbReference type="PROSITE" id="PS51192">
    <property type="entry name" value="HELICASE_ATP_BIND_1"/>
    <property type="match status" value="1"/>
</dbReference>
<keyword evidence="4 11" id="KW-0347">Helicase</keyword>
<feature type="domain" description="Helicase ATP-binding" evidence="9">
    <location>
        <begin position="116"/>
        <end position="288"/>
    </location>
</feature>
<dbReference type="PANTHER" id="PTHR47959:SF15">
    <property type="entry name" value="RNA HELICASE"/>
    <property type="match status" value="1"/>
</dbReference>
<keyword evidence="5" id="KW-0067">ATP-binding</keyword>
<dbReference type="InterPro" id="IPR001650">
    <property type="entry name" value="Helicase_C-like"/>
</dbReference>
<dbReference type="VEuPathDB" id="GiardiaDB:GMRT_10012"/>
<keyword evidence="2" id="KW-0547">Nucleotide-binding</keyword>
<dbReference type="InterPro" id="IPR044742">
    <property type="entry name" value="DEAD/DEAH_RhlB"/>
</dbReference>
<evidence type="ECO:0000256" key="1">
    <source>
        <dbReference type="ARBA" id="ARBA00012552"/>
    </source>
</evidence>
<dbReference type="SUPFAM" id="SSF52540">
    <property type="entry name" value="P-loop containing nucleoside triphosphate hydrolases"/>
    <property type="match status" value="1"/>
</dbReference>
<dbReference type="CDD" id="cd00268">
    <property type="entry name" value="DEADc"/>
    <property type="match status" value="1"/>
</dbReference>
<sequence length="519" mass="58622">MAFAFLTQNARFTSKDGEMKSLFAGEVQRVQPSEFISIKQATLPEIIPYSMINKEKEDEWCKAIGIKRANWAECGVTCKTFDELEERYPSSIIKVLQKSLSHCGWKRPAPVQQATIPALMSGRDCLCLAPTGSGKSGAYLLPVLLALEEPRTDGFRALILVPTRELSEQVTAVCQELAPHFNTVLLQRKPAIISSLQSSQRHDILVSTPFTLLSILADRIITLAALKFIIIDEVDCLLDAQFSEQTDAILEWALKQAGRRPQIALFSASVSESVYGLVDSFLRDPVHISVGDAGLPTQTVKQEFVFAGRERHKLFTLQHVVRELGKPPILVFVSSAPRAFQLYNNVVNYLDWPCWYLHSGLSKEQRLDIVQKFHKGEYWMLICTDVAARGLDFVGIKLVINYDLPHTPTQYIHRIGRTGRQQAGLAISLFTEQEASLVRELATLAQEGGQTIPEWLTQLKGFKGSHDTRKERERAIMEQNAGLRERHARRQNCGGTRKWMGRYDVKKFRYDKNTEEAME</sequence>
<evidence type="ECO:0000256" key="7">
    <source>
        <dbReference type="ARBA" id="ARBA00024355"/>
    </source>
</evidence>
<protein>
    <recommendedName>
        <fullName evidence="1">RNA helicase</fullName>
        <ecNumber evidence="1">3.6.4.13</ecNumber>
    </recommendedName>
</protein>
<keyword evidence="3" id="KW-0378">Hydrolase</keyword>
<dbReference type="InterPro" id="IPR050079">
    <property type="entry name" value="DEAD_box_RNA_helicase"/>
</dbReference>
<comment type="similarity">
    <text evidence="7">Belongs to the DEAD box helicase family. DDX52/ROK1 subfamily.</text>
</comment>